<protein>
    <recommendedName>
        <fullName evidence="4">MG2 domain-containing protein</fullName>
    </recommendedName>
</protein>
<dbReference type="EMBL" id="JAACJS010000012">
    <property type="protein sequence ID" value="NCI49922.1"/>
    <property type="molecule type" value="Genomic_DNA"/>
</dbReference>
<reference evidence="2 3" key="1">
    <citation type="submission" date="2020-01" db="EMBL/GenBank/DDBJ databases">
        <title>Genome analysis.</title>
        <authorList>
            <person name="Wu S."/>
            <person name="Wang G."/>
        </authorList>
    </citation>
    <scope>NUCLEOTIDE SEQUENCE [LARGE SCALE GENOMIC DNA]</scope>
    <source>
        <strain evidence="2 3">SYL130</strain>
    </source>
</reference>
<name>A0ABW9ZS36_9BACT</name>
<feature type="chain" id="PRO_5047425292" description="MG2 domain-containing protein" evidence="1">
    <location>
        <begin position="21"/>
        <end position="816"/>
    </location>
</feature>
<evidence type="ECO:0000256" key="1">
    <source>
        <dbReference type="SAM" id="SignalP"/>
    </source>
</evidence>
<feature type="signal peptide" evidence="1">
    <location>
        <begin position="1"/>
        <end position="20"/>
    </location>
</feature>
<keyword evidence="3" id="KW-1185">Reference proteome</keyword>
<comment type="caution">
    <text evidence="2">The sequence shown here is derived from an EMBL/GenBank/DDBJ whole genome shotgun (WGS) entry which is preliminary data.</text>
</comment>
<proteinExistence type="predicted"/>
<evidence type="ECO:0008006" key="4">
    <source>
        <dbReference type="Google" id="ProtNLM"/>
    </source>
</evidence>
<evidence type="ECO:0000313" key="2">
    <source>
        <dbReference type="EMBL" id="NCI49922.1"/>
    </source>
</evidence>
<dbReference type="Proteomes" id="UP000753802">
    <property type="component" value="Unassembled WGS sequence"/>
</dbReference>
<dbReference type="RefSeq" id="WP_161818244.1">
    <property type="nucleotide sequence ID" value="NZ_JAACJS010000012.1"/>
</dbReference>
<dbReference type="Gene3D" id="2.60.40.1930">
    <property type="match status" value="1"/>
</dbReference>
<accession>A0ABW9ZS36</accession>
<gene>
    <name evidence="2" type="ORF">GWC95_08315</name>
</gene>
<evidence type="ECO:0000313" key="3">
    <source>
        <dbReference type="Proteomes" id="UP000753802"/>
    </source>
</evidence>
<keyword evidence="1" id="KW-0732">Signal</keyword>
<sequence length="816" mass="90423">MIRYALCFCFVFFCTVVLRAQSKLEQVVDPIAAKMEWYGVKKKSAGLFVHFDKNIYTPSENVWFTAYLLSSKTGADANHTFAVALVRNEDSAVMKDEKFVMANGLGFGHFRMPDTLSPGNYSLLAFTNALWNGRPEACFIQPITIKTSVQSGFTATLKLADKIRAGSDSAAVFFKASAKDIRTLASGTQVTYTLGDRETSFKTDLFGAAHFRVPLKGIDRSNNRLRLKAVFNKETKNMQLLLPVSNDEPVVRFFPEGGSIGSGATNNIGWEAHDAYGQPMAISGVLFRNGETVDTIQTNGYGMGRFTIAAGEGEQYHVKLFRSGVLSGNYVLPAVAHRQILVTAPNAICNDTLLFYANAPSRGTYYALLHDYTRMYFSFAIDMNASPARRLRVPLDKIPRGIHALTIVDENGRPLAERIFFAHYNRRAKVEIATDKVEYAKRENVKLHISLKDALADSVNGFVSVACVQDSRIDRRKMTGIENFNYLNRELDEALFKQNLMEPTAENRQHLEDILLIKGWRRYTWQELETTKASDTLQSFGEIEFSGNVTSKKKIDKPLALSVASDGNADIINTNNKGEFTVARENLVTGPGKKVYFSVGGEFQANYTVNLDDPYHAMAVKLGKTLAYDDPDAFLTEKNSEALVLKTGENAETLQGVTVTASKKEEPFTIEFKSATLVGRNDCGDYVCGFGILNCNNHQEGFMPVKGNSYRLPFGGFTIYAGCTTMPMDADKTYVKALSGIYTAKEFYKPDYAQLAPSEAVLQSTIYWNYAVPVLNGKLPELSFATTDVTGNFRVIVQGITTKGAIHAEHLFAVSK</sequence>
<organism evidence="2 3">
    <name type="scientific">Sediminibacterium roseum</name>
    <dbReference type="NCBI Taxonomy" id="1978412"/>
    <lineage>
        <taxon>Bacteria</taxon>
        <taxon>Pseudomonadati</taxon>
        <taxon>Bacteroidota</taxon>
        <taxon>Chitinophagia</taxon>
        <taxon>Chitinophagales</taxon>
        <taxon>Chitinophagaceae</taxon>
        <taxon>Sediminibacterium</taxon>
    </lineage>
</organism>